<feature type="binding site" evidence="5">
    <location>
        <position position="55"/>
    </location>
    <ligand>
        <name>Fe cation</name>
        <dbReference type="ChEBI" id="CHEBI:24875"/>
        <note>catalytic</note>
    </ligand>
</feature>
<reference evidence="7" key="2">
    <citation type="submission" date="2021-08" db="EMBL/GenBank/DDBJ databases">
        <authorList>
            <person name="Tani A."/>
            <person name="Ola A."/>
            <person name="Ogura Y."/>
            <person name="Katsura K."/>
            <person name="Hayashi T."/>
        </authorList>
    </citation>
    <scope>NUCLEOTIDE SEQUENCE</scope>
    <source>
        <strain evidence="7">DSM 21893</strain>
    </source>
</reference>
<accession>A0AAV4ZE55</accession>
<dbReference type="PANTHER" id="PTHR10543">
    <property type="entry name" value="BETA-CAROTENE DIOXYGENASE"/>
    <property type="match status" value="1"/>
</dbReference>
<dbReference type="EMBL" id="BPQF01000045">
    <property type="protein sequence ID" value="GJD42151.1"/>
    <property type="molecule type" value="Genomic_DNA"/>
</dbReference>
<evidence type="ECO:0000256" key="5">
    <source>
        <dbReference type="PIRSR" id="PIRSR604294-1"/>
    </source>
</evidence>
<dbReference type="Proteomes" id="UP001055307">
    <property type="component" value="Unassembled WGS sequence"/>
</dbReference>
<comment type="caution">
    <text evidence="7">The sequence shown here is derived from an EMBL/GenBank/DDBJ whole genome shotgun (WGS) entry which is preliminary data.</text>
</comment>
<dbReference type="GO" id="GO:0010436">
    <property type="term" value="F:carotenoid dioxygenase activity"/>
    <property type="evidence" value="ECO:0007669"/>
    <property type="project" value="TreeGrafter"/>
</dbReference>
<evidence type="ECO:0000256" key="2">
    <source>
        <dbReference type="ARBA" id="ARBA00022723"/>
    </source>
</evidence>
<keyword evidence="6 7" id="KW-0223">Dioxygenase</keyword>
<dbReference type="Pfam" id="PF03055">
    <property type="entry name" value="RPE65"/>
    <property type="match status" value="1"/>
</dbReference>
<evidence type="ECO:0000313" key="7">
    <source>
        <dbReference type="EMBL" id="GJD42151.1"/>
    </source>
</evidence>
<evidence type="ECO:0000313" key="8">
    <source>
        <dbReference type="Proteomes" id="UP001055307"/>
    </source>
</evidence>
<evidence type="ECO:0000256" key="1">
    <source>
        <dbReference type="ARBA" id="ARBA00006787"/>
    </source>
</evidence>
<name>A0AAV4ZE55_9HYPH</name>
<dbReference type="PANTHER" id="PTHR10543:SF89">
    <property type="entry name" value="CAROTENOID 9,10(9',10')-CLEAVAGE DIOXYGENASE 1"/>
    <property type="match status" value="1"/>
</dbReference>
<comment type="cofactor">
    <cofactor evidence="5 6">
        <name>Fe(2+)</name>
        <dbReference type="ChEBI" id="CHEBI:29033"/>
    </cofactor>
    <text evidence="5 6">Binds 1 Fe(2+) ion per subunit.</text>
</comment>
<keyword evidence="8" id="KW-1185">Reference proteome</keyword>
<gene>
    <name evidence="7" type="ORF">OICFNHDK_4643</name>
</gene>
<evidence type="ECO:0000256" key="6">
    <source>
        <dbReference type="RuleBase" id="RU364048"/>
    </source>
</evidence>
<dbReference type="EC" id="1.13.11.-" evidence="6"/>
<keyword evidence="2 5" id="KW-0479">Metal-binding</keyword>
<feature type="binding site" evidence="5">
    <location>
        <position position="230"/>
    </location>
    <ligand>
        <name>Fe cation</name>
        <dbReference type="ChEBI" id="CHEBI:24875"/>
        <note>catalytic</note>
    </ligand>
</feature>
<reference evidence="7" key="1">
    <citation type="journal article" date="2016" name="Front. Microbiol.">
        <title>Genome Sequence of the Piezophilic, Mesophilic Sulfate-Reducing Bacterium Desulfovibrio indicus J2T.</title>
        <authorList>
            <person name="Cao J."/>
            <person name="Maignien L."/>
            <person name="Shao Z."/>
            <person name="Alain K."/>
            <person name="Jebbar M."/>
        </authorList>
    </citation>
    <scope>NUCLEOTIDE SEQUENCE</scope>
    <source>
        <strain evidence="7">DSM 21893</strain>
    </source>
</reference>
<evidence type="ECO:0000256" key="4">
    <source>
        <dbReference type="ARBA" id="ARBA00023004"/>
    </source>
</evidence>
<dbReference type="GO" id="GO:0046872">
    <property type="term" value="F:metal ion binding"/>
    <property type="evidence" value="ECO:0007669"/>
    <property type="project" value="UniProtKB-KW"/>
</dbReference>
<keyword evidence="4 5" id="KW-0408">Iron</keyword>
<evidence type="ECO:0000256" key="3">
    <source>
        <dbReference type="ARBA" id="ARBA00023002"/>
    </source>
</evidence>
<dbReference type="GO" id="GO:0016121">
    <property type="term" value="P:carotene catabolic process"/>
    <property type="evidence" value="ECO:0007669"/>
    <property type="project" value="TreeGrafter"/>
</dbReference>
<protein>
    <recommendedName>
        <fullName evidence="6">Dioxygenase</fullName>
        <ecNumber evidence="6">1.13.11.-</ecNumber>
    </recommendedName>
</protein>
<comment type="similarity">
    <text evidence="1 6">Belongs to the carotenoid oxygenase family.</text>
</comment>
<keyword evidence="3 6" id="KW-0560">Oxidoreductase</keyword>
<dbReference type="InterPro" id="IPR004294">
    <property type="entry name" value="Carotenoid_Oase"/>
</dbReference>
<organism evidence="7 8">
    <name type="scientific">Methylobacterium bullatum</name>
    <dbReference type="NCBI Taxonomy" id="570505"/>
    <lineage>
        <taxon>Bacteria</taxon>
        <taxon>Pseudomonadati</taxon>
        <taxon>Pseudomonadota</taxon>
        <taxon>Alphaproteobacteria</taxon>
        <taxon>Hyphomicrobiales</taxon>
        <taxon>Methylobacteriaceae</taxon>
        <taxon>Methylobacterium</taxon>
    </lineage>
</organism>
<dbReference type="AlphaFoldDB" id="A0AAV4ZE55"/>
<sequence>MLDLPVTFSMRAVLAGHRFPFRWNPAHRARVGLLPRHGTAADITWCAVEPCFVFHVANAYDDADGRVVLDVVAYERVFASAGGGLDTPGRLERWTADPATGRVDRRVIDPEAQEFPRIDERRFGRPHRYVYTGSVPADGNTQLVGATQIYKHDLETGERRVHEFGADRVPGEFVFVPAGPEAGEDEGWLVGLVIDTASDTTDFTILDARAFEAPPVARVRLGHRIPPGFHGNWFPNYRAE</sequence>
<proteinExistence type="inferred from homology"/>